<dbReference type="EMBL" id="CAKOGL010000025">
    <property type="protein sequence ID" value="CAH2102197.1"/>
    <property type="molecule type" value="Genomic_DNA"/>
</dbReference>
<evidence type="ECO:0000313" key="2">
    <source>
        <dbReference type="EMBL" id="CAH2102197.1"/>
    </source>
</evidence>
<organism evidence="2 3">
    <name type="scientific">Euphydryas editha</name>
    <name type="common">Edith's checkerspot</name>
    <dbReference type="NCBI Taxonomy" id="104508"/>
    <lineage>
        <taxon>Eukaryota</taxon>
        <taxon>Metazoa</taxon>
        <taxon>Ecdysozoa</taxon>
        <taxon>Arthropoda</taxon>
        <taxon>Hexapoda</taxon>
        <taxon>Insecta</taxon>
        <taxon>Pterygota</taxon>
        <taxon>Neoptera</taxon>
        <taxon>Endopterygota</taxon>
        <taxon>Lepidoptera</taxon>
        <taxon>Glossata</taxon>
        <taxon>Ditrysia</taxon>
        <taxon>Papilionoidea</taxon>
        <taxon>Nymphalidae</taxon>
        <taxon>Nymphalinae</taxon>
        <taxon>Euphydryas</taxon>
    </lineage>
</organism>
<reference evidence="2" key="1">
    <citation type="submission" date="2022-03" db="EMBL/GenBank/DDBJ databases">
        <authorList>
            <person name="Tunstrom K."/>
        </authorList>
    </citation>
    <scope>NUCLEOTIDE SEQUENCE</scope>
</reference>
<gene>
    <name evidence="2" type="ORF">EEDITHA_LOCUS16862</name>
</gene>
<proteinExistence type="predicted"/>
<keyword evidence="3" id="KW-1185">Reference proteome</keyword>
<name>A0AAU9UVW3_EUPED</name>
<protein>
    <submittedName>
        <fullName evidence="2">Uncharacterized protein</fullName>
    </submittedName>
</protein>
<dbReference type="Proteomes" id="UP001153954">
    <property type="component" value="Unassembled WGS sequence"/>
</dbReference>
<evidence type="ECO:0000313" key="3">
    <source>
        <dbReference type="Proteomes" id="UP001153954"/>
    </source>
</evidence>
<comment type="caution">
    <text evidence="2">The sequence shown here is derived from an EMBL/GenBank/DDBJ whole genome shotgun (WGS) entry which is preliminary data.</text>
</comment>
<accession>A0AAU9UVW3</accession>
<dbReference type="AlphaFoldDB" id="A0AAU9UVW3"/>
<keyword evidence="1" id="KW-0175">Coiled coil</keyword>
<evidence type="ECO:0000256" key="1">
    <source>
        <dbReference type="SAM" id="Coils"/>
    </source>
</evidence>
<feature type="coiled-coil region" evidence="1">
    <location>
        <begin position="65"/>
        <end position="92"/>
    </location>
</feature>
<sequence>MRNFAAKEQENKIQARMKYLAEFNEKQRKERAARAHEKENRIKQRVQAAAEMELRRKITMVRQWRANEKKRLSRLKQEREAKQKRLEDEANNKWQARVTAQNQKIQEEAILLKLYTDDMNAAATRRAKKAEIYAYNTDLELQRIRLANFKLMHGGTAKAAQLVRKMGIEFEKSKRGAKGMSPELAQRLAAEAMTSAVSAQGDALMTLGQARARMDMETVLPTAPIKLLDEMLETAVMEFARRRVNLLLRDIQRTVRSRAALIFFQNIRPGPAKKKTSKPPRWSLQIAAEMARQQVRTRGASIVFGEIVNIAAEEYTELDMKSVKDRPPTPVPSKTKLAEVTFSDRVEDLPDPVSVASYLPERRKLLEMINVAARLMSRSVVQRVMKGMDVTVGKVTLPHMRHPMEWGEAVEGLAGAVVDNRVRSDSADVRRTSEFLAHRILRSLLLEMRQEKQRRKLSFSTEEPKDFYVPDKVVAG</sequence>